<dbReference type="PANTHER" id="PTHR11080">
    <property type="entry name" value="PYRAZINAMIDASE/NICOTINAMIDASE"/>
    <property type="match status" value="1"/>
</dbReference>
<keyword evidence="4" id="KW-0378">Hydrolase</keyword>
<evidence type="ECO:0000313" key="9">
    <source>
        <dbReference type="EMBL" id="HBP31109.1"/>
    </source>
</evidence>
<dbReference type="GO" id="GO:0046872">
    <property type="term" value="F:metal ion binding"/>
    <property type="evidence" value="ECO:0007669"/>
    <property type="project" value="UniProtKB-KW"/>
</dbReference>
<keyword evidence="2" id="KW-0662">Pyridine nucleotide biosynthesis</keyword>
<dbReference type="Gene3D" id="3.40.50.850">
    <property type="entry name" value="Isochorismatase-like"/>
    <property type="match status" value="1"/>
</dbReference>
<proteinExistence type="inferred from homology"/>
<dbReference type="EC" id="3.5.1.19" evidence="6"/>
<name>A0A356LJT1_9BURK</name>
<evidence type="ECO:0000313" key="10">
    <source>
        <dbReference type="Proteomes" id="UP000264036"/>
    </source>
</evidence>
<dbReference type="InterPro" id="IPR052347">
    <property type="entry name" value="Isochorismatase_Nicotinamidase"/>
</dbReference>
<evidence type="ECO:0000259" key="8">
    <source>
        <dbReference type="Pfam" id="PF00857"/>
    </source>
</evidence>
<evidence type="ECO:0000256" key="2">
    <source>
        <dbReference type="ARBA" id="ARBA00022642"/>
    </source>
</evidence>
<dbReference type="PANTHER" id="PTHR11080:SF2">
    <property type="entry name" value="LD05707P"/>
    <property type="match status" value="1"/>
</dbReference>
<accession>A0A356LJT1</accession>
<evidence type="ECO:0000256" key="3">
    <source>
        <dbReference type="ARBA" id="ARBA00022723"/>
    </source>
</evidence>
<dbReference type="Proteomes" id="UP000264036">
    <property type="component" value="Unassembled WGS sequence"/>
</dbReference>
<gene>
    <name evidence="9" type="ORF">DD666_17070</name>
</gene>
<evidence type="ECO:0000256" key="7">
    <source>
        <dbReference type="ARBA" id="ARBA00043224"/>
    </source>
</evidence>
<dbReference type="GO" id="GO:0019363">
    <property type="term" value="P:pyridine nucleotide biosynthetic process"/>
    <property type="evidence" value="ECO:0007669"/>
    <property type="project" value="UniProtKB-KW"/>
</dbReference>
<dbReference type="CDD" id="cd01011">
    <property type="entry name" value="nicotinamidase"/>
    <property type="match status" value="1"/>
</dbReference>
<dbReference type="AlphaFoldDB" id="A0A356LJT1"/>
<evidence type="ECO:0000256" key="1">
    <source>
        <dbReference type="ARBA" id="ARBA00006336"/>
    </source>
</evidence>
<dbReference type="EMBL" id="DOEK01000035">
    <property type="protein sequence ID" value="HBP31109.1"/>
    <property type="molecule type" value="Genomic_DNA"/>
</dbReference>
<sequence length="218" mass="23779">MTNSILPHSALILVDIQPDFMPGGPLACEQADAIVAPVQTILAQDRFAHYVATQDWHPGGHISFASSHSGSKPFDSIALYGHPQVLWPDHCLQGTNGAALHEAIDWNRMNVIVRKGTDPVVDSYSAFCENYNPAGERPLTGLAGWLRDRQVRDVYIGGLARDVCVLWTAQDARAAGFNTFVIWDATAPVTVQTDTNTRKTLLEQGIRIVYSDNLAGTP</sequence>
<dbReference type="InterPro" id="IPR000868">
    <property type="entry name" value="Isochorismatase-like_dom"/>
</dbReference>
<dbReference type="Pfam" id="PF00857">
    <property type="entry name" value="Isochorismatase"/>
    <property type="match status" value="1"/>
</dbReference>
<comment type="caution">
    <text evidence="9">The sequence shown here is derived from an EMBL/GenBank/DDBJ whole genome shotgun (WGS) entry which is preliminary data.</text>
</comment>
<evidence type="ECO:0000256" key="4">
    <source>
        <dbReference type="ARBA" id="ARBA00022801"/>
    </source>
</evidence>
<reference evidence="9 10" key="1">
    <citation type="journal article" date="2018" name="Nat. Biotechnol.">
        <title>A standardized bacterial taxonomy based on genome phylogeny substantially revises the tree of life.</title>
        <authorList>
            <person name="Parks D.H."/>
            <person name="Chuvochina M."/>
            <person name="Waite D.W."/>
            <person name="Rinke C."/>
            <person name="Skarshewski A."/>
            <person name="Chaumeil P.A."/>
            <person name="Hugenholtz P."/>
        </authorList>
    </citation>
    <scope>NUCLEOTIDE SEQUENCE [LARGE SCALE GENOMIC DNA]</scope>
    <source>
        <strain evidence="9">UBA10707</strain>
    </source>
</reference>
<dbReference type="GO" id="GO:0008936">
    <property type="term" value="F:nicotinamidase activity"/>
    <property type="evidence" value="ECO:0007669"/>
    <property type="project" value="UniProtKB-EC"/>
</dbReference>
<organism evidence="9 10">
    <name type="scientific">Advenella kashmirensis</name>
    <dbReference type="NCBI Taxonomy" id="310575"/>
    <lineage>
        <taxon>Bacteria</taxon>
        <taxon>Pseudomonadati</taxon>
        <taxon>Pseudomonadota</taxon>
        <taxon>Betaproteobacteria</taxon>
        <taxon>Burkholderiales</taxon>
        <taxon>Alcaligenaceae</taxon>
    </lineage>
</organism>
<comment type="pathway">
    <text evidence="5">Cofactor biosynthesis; nicotinate biosynthesis; nicotinate from nicotinamide: step 1/1.</text>
</comment>
<evidence type="ECO:0000256" key="5">
    <source>
        <dbReference type="ARBA" id="ARBA00037900"/>
    </source>
</evidence>
<comment type="similarity">
    <text evidence="1">Belongs to the isochorismatase family.</text>
</comment>
<protein>
    <recommendedName>
        <fullName evidence="6">nicotinamidase</fullName>
        <ecNumber evidence="6">3.5.1.19</ecNumber>
    </recommendedName>
    <alternativeName>
        <fullName evidence="7">Nicotinamide deamidase</fullName>
    </alternativeName>
</protein>
<evidence type="ECO:0000256" key="6">
    <source>
        <dbReference type="ARBA" id="ARBA00039017"/>
    </source>
</evidence>
<dbReference type="InterPro" id="IPR036380">
    <property type="entry name" value="Isochorismatase-like_sf"/>
</dbReference>
<feature type="domain" description="Isochorismatase-like" evidence="8">
    <location>
        <begin position="9"/>
        <end position="195"/>
    </location>
</feature>
<dbReference type="SUPFAM" id="SSF52499">
    <property type="entry name" value="Isochorismatase-like hydrolases"/>
    <property type="match status" value="1"/>
</dbReference>
<keyword evidence="3" id="KW-0479">Metal-binding</keyword>